<name>A0A0S4ILS1_BODSA</name>
<dbReference type="OrthoDB" id="64137at2759"/>
<feature type="transmembrane region" description="Helical" evidence="1">
    <location>
        <begin position="191"/>
        <end position="209"/>
    </location>
</feature>
<sequence length="307" mass="32998">MNFLVRYVSQLLLFASGPFYTYPWKPIINALIGHSYPVALQHFKKAHYGLVNLALHGVCLFVQVAGNFGLLRRLDELLLGIPANSTAVNVKSLSFVSAAIWCVPLLLSPAPKLISLASTAVIFAMYVLTAGLTIPTFELLASGGFATVLILSNLLASSKKKLPVKKVIAATVGVLGWFAGSKYLLENHWGAAATIGNALLIGNAAFFALTPALKNPLKLTVIVGATVSKLIGIATGSELVTFHSYAFFGSLCQGIAHALTKEEATLLALERESEDAKIRSEYAHVVYFPNIFLQTAYDALFRTKGQN</sequence>
<proteinExistence type="predicted"/>
<dbReference type="OMA" id="CYGYFGS"/>
<feature type="transmembrane region" description="Helical" evidence="1">
    <location>
        <begin position="167"/>
        <end position="185"/>
    </location>
</feature>
<feature type="transmembrane region" description="Helical" evidence="1">
    <location>
        <begin position="50"/>
        <end position="70"/>
    </location>
</feature>
<evidence type="ECO:0008006" key="4">
    <source>
        <dbReference type="Google" id="ProtNLM"/>
    </source>
</evidence>
<keyword evidence="1" id="KW-0812">Transmembrane</keyword>
<evidence type="ECO:0000313" key="2">
    <source>
        <dbReference type="EMBL" id="CUE71970.1"/>
    </source>
</evidence>
<protein>
    <recommendedName>
        <fullName evidence="4">Transmembrane protein</fullName>
    </recommendedName>
</protein>
<keyword evidence="1" id="KW-0472">Membrane</keyword>
<evidence type="ECO:0000256" key="1">
    <source>
        <dbReference type="SAM" id="Phobius"/>
    </source>
</evidence>
<keyword evidence="1" id="KW-1133">Transmembrane helix</keyword>
<organism evidence="2 3">
    <name type="scientific">Bodo saltans</name>
    <name type="common">Flagellated protozoan</name>
    <dbReference type="NCBI Taxonomy" id="75058"/>
    <lineage>
        <taxon>Eukaryota</taxon>
        <taxon>Discoba</taxon>
        <taxon>Euglenozoa</taxon>
        <taxon>Kinetoplastea</taxon>
        <taxon>Metakinetoplastina</taxon>
        <taxon>Eubodonida</taxon>
        <taxon>Bodonidae</taxon>
        <taxon>Bodo</taxon>
    </lineage>
</organism>
<keyword evidence="3" id="KW-1185">Reference proteome</keyword>
<gene>
    <name evidence="2" type="ORF">BSAL_53805</name>
</gene>
<dbReference type="EMBL" id="CYKH01000115">
    <property type="protein sequence ID" value="CUE71970.1"/>
    <property type="molecule type" value="Genomic_DNA"/>
</dbReference>
<evidence type="ECO:0000313" key="3">
    <source>
        <dbReference type="Proteomes" id="UP000051952"/>
    </source>
</evidence>
<feature type="transmembrane region" description="Helical" evidence="1">
    <location>
        <begin position="114"/>
        <end position="133"/>
    </location>
</feature>
<feature type="transmembrane region" description="Helical" evidence="1">
    <location>
        <begin position="90"/>
        <end position="107"/>
    </location>
</feature>
<feature type="transmembrane region" description="Helical" evidence="1">
    <location>
        <begin position="139"/>
        <end position="155"/>
    </location>
</feature>
<dbReference type="AlphaFoldDB" id="A0A0S4ILS1"/>
<reference evidence="3" key="1">
    <citation type="submission" date="2015-09" db="EMBL/GenBank/DDBJ databases">
        <authorList>
            <consortium name="Pathogen Informatics"/>
        </authorList>
    </citation>
    <scope>NUCLEOTIDE SEQUENCE [LARGE SCALE GENOMIC DNA]</scope>
    <source>
        <strain evidence="3">Lake Konstanz</strain>
    </source>
</reference>
<dbReference type="Proteomes" id="UP000051952">
    <property type="component" value="Unassembled WGS sequence"/>
</dbReference>
<dbReference type="VEuPathDB" id="TriTrypDB:BSAL_53805"/>
<accession>A0A0S4ILS1</accession>